<name>A0A6P7GV86_DIAVI</name>
<dbReference type="RefSeq" id="XP_028149283.1">
    <property type="nucleotide sequence ID" value="XM_028293482.1"/>
</dbReference>
<proteinExistence type="predicted"/>
<dbReference type="InParanoid" id="A0A6P7GV86"/>
<sequence length="171" mass="19945">MVQTNNSVATAPVLKFFGYLRFYGTGAYRRVVGRRFGISMSQQSMSRVLEEVTYAMVNTLANEWICAQQRYKQKMKKKQRFMEAFNLPGMIGAVDCIHIEILRLVVEDNYVSISMSQQSMSRVLEEVTSAMVNTLANEWICSQQRYKQKKTEIYGSIQFTWNDWSCRLHSY</sequence>
<dbReference type="AlphaFoldDB" id="A0A6P7GV86"/>
<gene>
    <name evidence="1" type="primary">LOC114342679</name>
</gene>
<organism evidence="1">
    <name type="scientific">Diabrotica virgifera virgifera</name>
    <name type="common">western corn rootworm</name>
    <dbReference type="NCBI Taxonomy" id="50390"/>
    <lineage>
        <taxon>Eukaryota</taxon>
        <taxon>Metazoa</taxon>
        <taxon>Ecdysozoa</taxon>
        <taxon>Arthropoda</taxon>
        <taxon>Hexapoda</taxon>
        <taxon>Insecta</taxon>
        <taxon>Pterygota</taxon>
        <taxon>Neoptera</taxon>
        <taxon>Endopterygota</taxon>
        <taxon>Coleoptera</taxon>
        <taxon>Polyphaga</taxon>
        <taxon>Cucujiformia</taxon>
        <taxon>Chrysomeloidea</taxon>
        <taxon>Chrysomelidae</taxon>
        <taxon>Galerucinae</taxon>
        <taxon>Diabroticina</taxon>
        <taxon>Diabroticites</taxon>
        <taxon>Diabrotica</taxon>
    </lineage>
</organism>
<protein>
    <submittedName>
        <fullName evidence="1">Nuclease HARBI1</fullName>
    </submittedName>
</protein>
<evidence type="ECO:0000313" key="1">
    <source>
        <dbReference type="RefSeq" id="XP_028149283.1"/>
    </source>
</evidence>
<accession>A0A6P7GV86</accession>
<reference evidence="1" key="1">
    <citation type="submission" date="2025-08" db="UniProtKB">
        <authorList>
            <consortium name="RefSeq"/>
        </authorList>
    </citation>
    <scope>IDENTIFICATION</scope>
    <source>
        <tissue evidence="1">Whole insect</tissue>
    </source>
</reference>